<evidence type="ECO:0008006" key="4">
    <source>
        <dbReference type="Google" id="ProtNLM"/>
    </source>
</evidence>
<keyword evidence="3" id="KW-1185">Reference proteome</keyword>
<keyword evidence="1" id="KW-0812">Transmembrane</keyword>
<evidence type="ECO:0000313" key="3">
    <source>
        <dbReference type="Proteomes" id="UP000609849"/>
    </source>
</evidence>
<comment type="caution">
    <text evidence="2">The sequence shown here is derived from an EMBL/GenBank/DDBJ whole genome shotgun (WGS) entry which is preliminary data.</text>
</comment>
<accession>A0ABR7JKE5</accession>
<dbReference type="EMBL" id="JACRWE010000001">
    <property type="protein sequence ID" value="MBC5995372.1"/>
    <property type="molecule type" value="Genomic_DNA"/>
</dbReference>
<dbReference type="Proteomes" id="UP000609849">
    <property type="component" value="Unassembled WGS sequence"/>
</dbReference>
<proteinExistence type="predicted"/>
<protein>
    <recommendedName>
        <fullName evidence="4">DUF4321 domain-containing protein</fullName>
    </recommendedName>
</protein>
<name>A0ABR7JKE5_9FIRM</name>
<sequence>MKEYINLLMGLTAGLVLTFLNNSTVHESLNIIFTFFDPTNLEYIFISGFISKLIIILSFTGIFITITYSCLMLIKSLKYCLKK</sequence>
<reference evidence="2 3" key="1">
    <citation type="submission" date="2020-08" db="EMBL/GenBank/DDBJ databases">
        <authorList>
            <person name="Liu C."/>
            <person name="Sun Q."/>
        </authorList>
    </citation>
    <scope>NUCLEOTIDE SEQUENCE [LARGE SCALE GENOMIC DNA]</scope>
    <source>
        <strain evidence="2 3">NSJ-18</strain>
    </source>
</reference>
<evidence type="ECO:0000256" key="1">
    <source>
        <dbReference type="SAM" id="Phobius"/>
    </source>
</evidence>
<keyword evidence="1" id="KW-0472">Membrane</keyword>
<gene>
    <name evidence="2" type="ORF">H8923_01250</name>
</gene>
<feature type="transmembrane region" description="Helical" evidence="1">
    <location>
        <begin position="44"/>
        <end position="74"/>
    </location>
</feature>
<keyword evidence="1" id="KW-1133">Transmembrane helix</keyword>
<dbReference type="RefSeq" id="WP_153971420.1">
    <property type="nucleotide sequence ID" value="NZ_JACRWE010000001.1"/>
</dbReference>
<organism evidence="2 3">
    <name type="scientific">Romboutsia faecis</name>
    <dbReference type="NCBI Taxonomy" id="2764597"/>
    <lineage>
        <taxon>Bacteria</taxon>
        <taxon>Bacillati</taxon>
        <taxon>Bacillota</taxon>
        <taxon>Clostridia</taxon>
        <taxon>Peptostreptococcales</taxon>
        <taxon>Peptostreptococcaceae</taxon>
        <taxon>Romboutsia</taxon>
    </lineage>
</organism>
<evidence type="ECO:0000313" key="2">
    <source>
        <dbReference type="EMBL" id="MBC5995372.1"/>
    </source>
</evidence>